<evidence type="ECO:0000256" key="11">
    <source>
        <dbReference type="SAM" id="Phobius"/>
    </source>
</evidence>
<evidence type="ECO:0000256" key="10">
    <source>
        <dbReference type="ARBA" id="ARBA00030775"/>
    </source>
</evidence>
<comment type="subcellular location">
    <subcellularLocation>
        <location evidence="1">Cell inner membrane</location>
        <topology evidence="1">Single-pass membrane protein</topology>
    </subcellularLocation>
</comment>
<protein>
    <recommendedName>
        <fullName evidence="2">Type II secretion system protein H</fullName>
    </recommendedName>
    <alternativeName>
        <fullName evidence="10">General secretion pathway protein H</fullName>
    </alternativeName>
</protein>
<keyword evidence="3" id="KW-1003">Cell membrane</keyword>
<organism evidence="13 14">
    <name type="scientific">Anaerobaca lacustris</name>
    <dbReference type="NCBI Taxonomy" id="3044600"/>
    <lineage>
        <taxon>Bacteria</taxon>
        <taxon>Pseudomonadati</taxon>
        <taxon>Planctomycetota</taxon>
        <taxon>Phycisphaerae</taxon>
        <taxon>Sedimentisphaerales</taxon>
        <taxon>Anaerobacaceae</taxon>
        <taxon>Anaerobaca</taxon>
    </lineage>
</organism>
<dbReference type="Proteomes" id="UP001431776">
    <property type="component" value="Unassembled WGS sequence"/>
</dbReference>
<gene>
    <name evidence="13" type="ORF">QJ522_16635</name>
</gene>
<evidence type="ECO:0000256" key="5">
    <source>
        <dbReference type="ARBA" id="ARBA00022519"/>
    </source>
</evidence>
<keyword evidence="4" id="KW-0488">Methylation</keyword>
<dbReference type="SUPFAM" id="SSF54523">
    <property type="entry name" value="Pili subunits"/>
    <property type="match status" value="1"/>
</dbReference>
<dbReference type="InterPro" id="IPR045584">
    <property type="entry name" value="Pilin-like"/>
</dbReference>
<dbReference type="Pfam" id="PF12019">
    <property type="entry name" value="GspH"/>
    <property type="match status" value="1"/>
</dbReference>
<evidence type="ECO:0000313" key="14">
    <source>
        <dbReference type="Proteomes" id="UP001431776"/>
    </source>
</evidence>
<dbReference type="RefSeq" id="WP_349246098.1">
    <property type="nucleotide sequence ID" value="NZ_JASCXX010000023.1"/>
</dbReference>
<comment type="similarity">
    <text evidence="9">Belongs to the GSP H family.</text>
</comment>
<accession>A0AAW6U279</accession>
<evidence type="ECO:0000256" key="4">
    <source>
        <dbReference type="ARBA" id="ARBA00022481"/>
    </source>
</evidence>
<dbReference type="GO" id="GO:0015628">
    <property type="term" value="P:protein secretion by the type II secretion system"/>
    <property type="evidence" value="ECO:0007669"/>
    <property type="project" value="InterPro"/>
</dbReference>
<dbReference type="AlphaFoldDB" id="A0AAW6U279"/>
<evidence type="ECO:0000256" key="9">
    <source>
        <dbReference type="ARBA" id="ARBA00025772"/>
    </source>
</evidence>
<dbReference type="GO" id="GO:0005886">
    <property type="term" value="C:plasma membrane"/>
    <property type="evidence" value="ECO:0007669"/>
    <property type="project" value="UniProtKB-SubCell"/>
</dbReference>
<dbReference type="Gene3D" id="3.55.40.10">
    <property type="entry name" value="minor pseudopilin epsh domain"/>
    <property type="match status" value="1"/>
</dbReference>
<dbReference type="InterPro" id="IPR022346">
    <property type="entry name" value="T2SS_GspH"/>
</dbReference>
<comment type="caution">
    <text evidence="13">The sequence shown here is derived from an EMBL/GenBank/DDBJ whole genome shotgun (WGS) entry which is preliminary data.</text>
</comment>
<evidence type="ECO:0000256" key="1">
    <source>
        <dbReference type="ARBA" id="ARBA00004377"/>
    </source>
</evidence>
<keyword evidence="7 11" id="KW-1133">Transmembrane helix</keyword>
<keyword evidence="8 11" id="KW-0472">Membrane</keyword>
<dbReference type="EMBL" id="JASCXX010000023">
    <property type="protein sequence ID" value="MDI6450687.1"/>
    <property type="molecule type" value="Genomic_DNA"/>
</dbReference>
<evidence type="ECO:0000256" key="7">
    <source>
        <dbReference type="ARBA" id="ARBA00022989"/>
    </source>
</evidence>
<dbReference type="NCBIfam" id="TIGR02532">
    <property type="entry name" value="IV_pilin_GFxxxE"/>
    <property type="match status" value="1"/>
</dbReference>
<feature type="domain" description="General secretion pathway GspH" evidence="12">
    <location>
        <begin position="49"/>
        <end position="148"/>
    </location>
</feature>
<reference evidence="13" key="1">
    <citation type="submission" date="2023-05" db="EMBL/GenBank/DDBJ databases">
        <title>Anaerotaeda fermentans gen. nov., sp. nov., a novel anaerobic planctomycete of the new family within the order Sedimentisphaerales isolated from Taman Peninsula, Russia.</title>
        <authorList>
            <person name="Khomyakova M.A."/>
            <person name="Merkel A.Y."/>
            <person name="Slobodkin A.I."/>
        </authorList>
    </citation>
    <scope>NUCLEOTIDE SEQUENCE</scope>
    <source>
        <strain evidence="13">M17dextr</strain>
    </source>
</reference>
<dbReference type="PROSITE" id="PS00409">
    <property type="entry name" value="PROKAR_NTER_METHYL"/>
    <property type="match status" value="1"/>
</dbReference>
<name>A0AAW6U279_9BACT</name>
<evidence type="ECO:0000256" key="8">
    <source>
        <dbReference type="ARBA" id="ARBA00023136"/>
    </source>
</evidence>
<feature type="transmembrane region" description="Helical" evidence="11">
    <location>
        <begin position="12"/>
        <end position="34"/>
    </location>
</feature>
<evidence type="ECO:0000259" key="12">
    <source>
        <dbReference type="Pfam" id="PF12019"/>
    </source>
</evidence>
<evidence type="ECO:0000256" key="2">
    <source>
        <dbReference type="ARBA" id="ARBA00021549"/>
    </source>
</evidence>
<keyword evidence="14" id="KW-1185">Reference proteome</keyword>
<evidence type="ECO:0000256" key="6">
    <source>
        <dbReference type="ARBA" id="ARBA00022692"/>
    </source>
</evidence>
<keyword evidence="5" id="KW-0997">Cell inner membrane</keyword>
<dbReference type="InterPro" id="IPR012902">
    <property type="entry name" value="N_methyl_site"/>
</dbReference>
<evidence type="ECO:0000313" key="13">
    <source>
        <dbReference type="EMBL" id="MDI6450687.1"/>
    </source>
</evidence>
<keyword evidence="6 11" id="KW-0812">Transmembrane</keyword>
<sequence>MSAGTKQYDRGAGFTLLELILVMLILSTVLAMAAPSLRGFFGSRQSQDAAAQILALTQFARSQAISEGVIYRLNFDTKDRVYWLTAWKSGLFKELETEFGQVFTLPRDMIMELEDADKEDGKPFIEFTPQGTVTAATIRLIDRGGRGLEVTCPTVTESFSIVESERTYAKQASR</sequence>
<proteinExistence type="inferred from homology"/>
<evidence type="ECO:0000256" key="3">
    <source>
        <dbReference type="ARBA" id="ARBA00022475"/>
    </source>
</evidence>
<dbReference type="Pfam" id="PF07963">
    <property type="entry name" value="N_methyl"/>
    <property type="match status" value="1"/>
</dbReference>
<dbReference type="GO" id="GO:0015627">
    <property type="term" value="C:type II protein secretion system complex"/>
    <property type="evidence" value="ECO:0007669"/>
    <property type="project" value="InterPro"/>
</dbReference>